<keyword evidence="2" id="KW-0560">Oxidoreductase</keyword>
<dbReference type="CDD" id="cd08177">
    <property type="entry name" value="MAR"/>
    <property type="match status" value="1"/>
</dbReference>
<dbReference type="InterPro" id="IPR056798">
    <property type="entry name" value="ADH_Fe_C"/>
</dbReference>
<dbReference type="Gene3D" id="3.40.50.1970">
    <property type="match status" value="1"/>
</dbReference>
<dbReference type="InterPro" id="IPR034786">
    <property type="entry name" value="MAR"/>
</dbReference>
<gene>
    <name evidence="6" type="ORF">GCM10023175_21250</name>
</gene>
<dbReference type="RefSeq" id="WP_345415344.1">
    <property type="nucleotide sequence ID" value="NZ_BAABGT010000028.1"/>
</dbReference>
<dbReference type="InterPro" id="IPR039697">
    <property type="entry name" value="Alcohol_dehydrogenase_Fe"/>
</dbReference>
<feature type="domain" description="Fe-containing alcohol dehydrogenase-like C-terminal" evidence="5">
    <location>
        <begin position="167"/>
        <end position="344"/>
    </location>
</feature>
<dbReference type="InterPro" id="IPR001670">
    <property type="entry name" value="ADH_Fe/GldA"/>
</dbReference>
<feature type="domain" description="Alcohol dehydrogenase iron-type/glycerol dehydrogenase GldA" evidence="4">
    <location>
        <begin position="15"/>
        <end position="153"/>
    </location>
</feature>
<dbReference type="PANTHER" id="PTHR11496">
    <property type="entry name" value="ALCOHOL DEHYDROGENASE"/>
    <property type="match status" value="1"/>
</dbReference>
<name>A0ABP8RQJ2_9PSEU</name>
<proteinExistence type="inferred from homology"/>
<evidence type="ECO:0000259" key="5">
    <source>
        <dbReference type="Pfam" id="PF25137"/>
    </source>
</evidence>
<dbReference type="EMBL" id="BAABGT010000028">
    <property type="protein sequence ID" value="GAA4543901.1"/>
    <property type="molecule type" value="Genomic_DNA"/>
</dbReference>
<sequence>MPAEQGFVHEQRALRVVLRRGAVAEVPAEIDRLGARRVLLVGSARHGDGVARALAGSLAARVTDPRMHVPIEQAVAARALADEHRIDACVAVGGGSAIGLAKAVALHRPVPVLAVPTTLSGSEATRVWGLTEGGVKRTGKDPAVAPRVLVYDPDLAAALTVARAVPSLVNALAHAVEALWAPDRTPLTDVLAAEGATVLVRVLQGLAPGSGPTLAEHADAALHGAWLCGTVLDATTMSLHHKLAHTLGGTFGLPHAEVHTVLLPHVLAFNAPADAEVFRRVLGGPDPADRLQRLIADLCGPTSLGALGFRASDVARATELALASPYANPRPLDAAAVRELLTRALGGDRPRPE</sequence>
<keyword evidence="3" id="KW-0520">NAD</keyword>
<accession>A0ABP8RQJ2</accession>
<protein>
    <submittedName>
        <fullName evidence="6">Maleylacetate reductase</fullName>
    </submittedName>
</protein>
<evidence type="ECO:0000256" key="2">
    <source>
        <dbReference type="ARBA" id="ARBA00023002"/>
    </source>
</evidence>
<dbReference type="Pfam" id="PF00465">
    <property type="entry name" value="Fe-ADH"/>
    <property type="match status" value="1"/>
</dbReference>
<evidence type="ECO:0000313" key="6">
    <source>
        <dbReference type="EMBL" id="GAA4543901.1"/>
    </source>
</evidence>
<dbReference type="Proteomes" id="UP001501598">
    <property type="component" value="Unassembled WGS sequence"/>
</dbReference>
<organism evidence="6 7">
    <name type="scientific">Pseudonocardia xishanensis</name>
    <dbReference type="NCBI Taxonomy" id="630995"/>
    <lineage>
        <taxon>Bacteria</taxon>
        <taxon>Bacillati</taxon>
        <taxon>Actinomycetota</taxon>
        <taxon>Actinomycetes</taxon>
        <taxon>Pseudonocardiales</taxon>
        <taxon>Pseudonocardiaceae</taxon>
        <taxon>Pseudonocardia</taxon>
    </lineage>
</organism>
<dbReference type="PANTHER" id="PTHR11496:SF102">
    <property type="entry name" value="ALCOHOL DEHYDROGENASE 4"/>
    <property type="match status" value="1"/>
</dbReference>
<comment type="similarity">
    <text evidence="1">Belongs to the iron-containing alcohol dehydrogenase family.</text>
</comment>
<dbReference type="Pfam" id="PF25137">
    <property type="entry name" value="ADH_Fe_C"/>
    <property type="match status" value="1"/>
</dbReference>
<evidence type="ECO:0000259" key="4">
    <source>
        <dbReference type="Pfam" id="PF00465"/>
    </source>
</evidence>
<dbReference type="SUPFAM" id="SSF56796">
    <property type="entry name" value="Dehydroquinate synthase-like"/>
    <property type="match status" value="1"/>
</dbReference>
<evidence type="ECO:0000313" key="7">
    <source>
        <dbReference type="Proteomes" id="UP001501598"/>
    </source>
</evidence>
<dbReference type="Gene3D" id="1.20.1090.10">
    <property type="entry name" value="Dehydroquinate synthase-like - alpha domain"/>
    <property type="match status" value="1"/>
</dbReference>
<comment type="caution">
    <text evidence="6">The sequence shown here is derived from an EMBL/GenBank/DDBJ whole genome shotgun (WGS) entry which is preliminary data.</text>
</comment>
<reference evidence="7" key="1">
    <citation type="journal article" date="2019" name="Int. J. Syst. Evol. Microbiol.">
        <title>The Global Catalogue of Microorganisms (GCM) 10K type strain sequencing project: providing services to taxonomists for standard genome sequencing and annotation.</title>
        <authorList>
            <consortium name="The Broad Institute Genomics Platform"/>
            <consortium name="The Broad Institute Genome Sequencing Center for Infectious Disease"/>
            <person name="Wu L."/>
            <person name="Ma J."/>
        </authorList>
    </citation>
    <scope>NUCLEOTIDE SEQUENCE [LARGE SCALE GENOMIC DNA]</scope>
    <source>
        <strain evidence="7">JCM 17906</strain>
    </source>
</reference>
<evidence type="ECO:0000256" key="1">
    <source>
        <dbReference type="ARBA" id="ARBA00007358"/>
    </source>
</evidence>
<keyword evidence="7" id="KW-1185">Reference proteome</keyword>
<evidence type="ECO:0000256" key="3">
    <source>
        <dbReference type="ARBA" id="ARBA00023027"/>
    </source>
</evidence>